<dbReference type="PANTHER" id="PTHR22872:SF2">
    <property type="entry name" value="INHIBITOR OF BRUTON TYROSINE KINASE"/>
    <property type="match status" value="1"/>
</dbReference>
<dbReference type="Gene3D" id="1.25.40.20">
    <property type="entry name" value="Ankyrin repeat-containing domain"/>
    <property type="match status" value="1"/>
</dbReference>
<dbReference type="Gene3D" id="3.30.710.10">
    <property type="entry name" value="Potassium Channel Kv1.1, Chain A"/>
    <property type="match status" value="1"/>
</dbReference>
<evidence type="ECO:0000256" key="1">
    <source>
        <dbReference type="ARBA" id="ARBA00022737"/>
    </source>
</evidence>
<dbReference type="InterPro" id="IPR011333">
    <property type="entry name" value="SKP1/BTB/POZ_sf"/>
</dbReference>
<dbReference type="SMART" id="SM00225">
    <property type="entry name" value="BTB"/>
    <property type="match status" value="1"/>
</dbReference>
<sequence>MDHETDGAKTLTLKHYLAHVCIGERQLPGHVQQPQETKFKTPKRSRSARILSCSLPDRLIVSPCRMNQLHASFTLKNQKAFRQLLDRAPPAHGGGGVGSSGSSAPRSWTIGSILNAPPVDVNARDAMGRTVLHRACSSLEVSTQKVVGHLFTVPLYAGNLAATVLLLQHPDVDVFLKDYDGYTPFDLYNSTVENTRPSHDGEVFDLFTWGVNRNAALGLGDANDRAYPEVVNIPRSIANERKVLTGSAGFYPLQAKGIDMSKLHTAIITSEKRGNLRLCGFGSGGRLGAGHSNTQYTLVTLASFEQYPNAIVSVACGQDHTLALTSSGEVLSWGLNRFSQLGYVVEIPSSRSEEPIQSSPRKVTGALKNKCVIGVAACRMASVAWSDTMVYAWGTNGGQLGFQELLQVQPRAVSAIADPVLSISITDAAMHPPITKITCCENTFAALSELGDVFTFTVDVNSSEPQSSGKDKDNKWTTIKPQRVWSLRKQMSAVVDMALGADGTLILCTESGHVFVRSRNVKPGNNDKRRQQLQQPSQSQSMKLFKFQRIPFLQRIVKVCSNSTGAFAALRQEVKPTAIGLCGNSLNDDLVAVRPFVVHPTHHSLHIDDSHQITSIGAKVSAMNLSEDLDDASDEDSDAVTPSIRSLSQLLGALAAGKSEPLMFILPSSPPDVPLSFMYSKDSAIENSNIRIVPCAVEQRLQVFGCHALTVLLLLHYIYADAVPAFWDRRVSEAMKAQLSSAGIVISTIKMELRNIARILELEPLRDVLDSISIRALKPTLATDMEILFNTSQGEISSPNPRGFQHSSARDILIKLADREVACHSFLLRARSPFFASFLADKEWTSRRWKSGLLYVNFEHLQWKPMSFVFKYLYQGTEISMFDGIDFANNIDEFIDFVFSVLACATELLLDRLVLICSSVILRHVSIMNVSSLLADASFYHATDLVNRLQEYAAINLECLLESHLLDEMAPDLISQFASFIRSEQARKLPISRSNRLIDEALAKNAEWLALQDIPQPMARSSKAILAIRNSPRLSPLATTIGKPNRRSPPATAPVTPSALKAVDALGDGIFAMDDEPIPAISLDSPTPSKTRSDPKEEPQLLPVATAWKGKAPYLTSKVDLKTVMAEAESGRSPGSPSGSRTRVVGFQPTATPSPTVSSIPRDTRKPWGVPETAPSSSSLSRGSPSSFPPPSTPNSSGPLPSKVTAPRRPISRPGGVPYPTHLGSVITPARILSGDLSAKRRGPSDAWTTPPPVAPSPPSTSGVSTPSFTLIQQQQQEQLSKKGKAKQSLLDIQQEEADQQAEIDFMKWWTAEEERLRLESVASNVGGPSSPSDRGRGGRRGGKSKADKVDDRPSPSRISRGKSTGRGRGHHQMVDID</sequence>
<evidence type="ECO:0000256" key="2">
    <source>
        <dbReference type="PROSITE-ProRule" id="PRU00235"/>
    </source>
</evidence>
<reference evidence="5" key="1">
    <citation type="journal article" date="2020" name="Nat. Commun.">
        <title>Large-scale genome sequencing of mycorrhizal fungi provides insights into the early evolution of symbiotic traits.</title>
        <authorList>
            <person name="Miyauchi S."/>
            <person name="Kiss E."/>
            <person name="Kuo A."/>
            <person name="Drula E."/>
            <person name="Kohler A."/>
            <person name="Sanchez-Garcia M."/>
            <person name="Morin E."/>
            <person name="Andreopoulos B."/>
            <person name="Barry K.W."/>
            <person name="Bonito G."/>
            <person name="Buee M."/>
            <person name="Carver A."/>
            <person name="Chen C."/>
            <person name="Cichocki N."/>
            <person name="Clum A."/>
            <person name="Culley D."/>
            <person name="Crous P.W."/>
            <person name="Fauchery L."/>
            <person name="Girlanda M."/>
            <person name="Hayes R.D."/>
            <person name="Keri Z."/>
            <person name="LaButti K."/>
            <person name="Lipzen A."/>
            <person name="Lombard V."/>
            <person name="Magnuson J."/>
            <person name="Maillard F."/>
            <person name="Murat C."/>
            <person name="Nolan M."/>
            <person name="Ohm R.A."/>
            <person name="Pangilinan J."/>
            <person name="Pereira M.F."/>
            <person name="Perotto S."/>
            <person name="Peter M."/>
            <person name="Pfister S."/>
            <person name="Riley R."/>
            <person name="Sitrit Y."/>
            <person name="Stielow J.B."/>
            <person name="Szollosi G."/>
            <person name="Zifcakova L."/>
            <person name="Stursova M."/>
            <person name="Spatafora J.W."/>
            <person name="Tedersoo L."/>
            <person name="Vaario L.M."/>
            <person name="Yamada A."/>
            <person name="Yan M."/>
            <person name="Wang P."/>
            <person name="Xu J."/>
            <person name="Bruns T."/>
            <person name="Baldrian P."/>
            <person name="Vilgalys R."/>
            <person name="Dunand C."/>
            <person name="Henrissat B."/>
            <person name="Grigoriev I.V."/>
            <person name="Hibbett D."/>
            <person name="Nagy L.G."/>
            <person name="Martin F.M."/>
        </authorList>
    </citation>
    <scope>NUCLEOTIDE SEQUENCE</scope>
    <source>
        <strain evidence="5">UP504</strain>
    </source>
</reference>
<feature type="compositionally biased region" description="Pro residues" evidence="3">
    <location>
        <begin position="1250"/>
        <end position="1259"/>
    </location>
</feature>
<organism evidence="5 6">
    <name type="scientific">Hydnum rufescens UP504</name>
    <dbReference type="NCBI Taxonomy" id="1448309"/>
    <lineage>
        <taxon>Eukaryota</taxon>
        <taxon>Fungi</taxon>
        <taxon>Dikarya</taxon>
        <taxon>Basidiomycota</taxon>
        <taxon>Agaricomycotina</taxon>
        <taxon>Agaricomycetes</taxon>
        <taxon>Cantharellales</taxon>
        <taxon>Hydnaceae</taxon>
        <taxon>Hydnum</taxon>
    </lineage>
</organism>
<feature type="region of interest" description="Disordered" evidence="3">
    <location>
        <begin position="1076"/>
        <end position="1104"/>
    </location>
</feature>
<gene>
    <name evidence="5" type="ORF">BS47DRAFT_1390126</name>
</gene>
<dbReference type="SUPFAM" id="SSF48403">
    <property type="entry name" value="Ankyrin repeat"/>
    <property type="match status" value="1"/>
</dbReference>
<keyword evidence="1" id="KW-0677">Repeat</keyword>
<dbReference type="PANTHER" id="PTHR22872">
    <property type="entry name" value="BTK-BINDING PROTEIN-RELATED"/>
    <property type="match status" value="1"/>
</dbReference>
<dbReference type="Proteomes" id="UP000886523">
    <property type="component" value="Unassembled WGS sequence"/>
</dbReference>
<feature type="repeat" description="RCC1" evidence="2">
    <location>
        <begin position="204"/>
        <end position="271"/>
    </location>
</feature>
<accession>A0A9P6B6A0</accession>
<feature type="region of interest" description="Disordered" evidence="3">
    <location>
        <begin position="1126"/>
        <end position="1289"/>
    </location>
</feature>
<feature type="domain" description="BTB" evidence="4">
    <location>
        <begin position="810"/>
        <end position="876"/>
    </location>
</feature>
<comment type="caution">
    <text evidence="5">The sequence shown here is derived from an EMBL/GenBank/DDBJ whole genome shotgun (WGS) entry which is preliminary data.</text>
</comment>
<feature type="repeat" description="RCC1" evidence="2">
    <location>
        <begin position="328"/>
        <end position="388"/>
    </location>
</feature>
<feature type="compositionally biased region" description="Basic and acidic residues" evidence="3">
    <location>
        <begin position="1345"/>
        <end position="1355"/>
    </location>
</feature>
<dbReference type="PROSITE" id="PS50012">
    <property type="entry name" value="RCC1_3"/>
    <property type="match status" value="3"/>
</dbReference>
<evidence type="ECO:0000313" key="5">
    <source>
        <dbReference type="EMBL" id="KAF9517081.1"/>
    </source>
</evidence>
<feature type="compositionally biased region" description="Low complexity" evidence="3">
    <location>
        <begin position="1175"/>
        <end position="1186"/>
    </location>
</feature>
<feature type="compositionally biased region" description="Low complexity" evidence="3">
    <location>
        <begin position="1131"/>
        <end position="1141"/>
    </location>
</feature>
<feature type="region of interest" description="Disordered" evidence="3">
    <location>
        <begin position="1320"/>
        <end position="1378"/>
    </location>
</feature>
<feature type="repeat" description="RCC1" evidence="2">
    <location>
        <begin position="274"/>
        <end position="327"/>
    </location>
</feature>
<keyword evidence="6" id="KW-1185">Reference proteome</keyword>
<dbReference type="InterPro" id="IPR009091">
    <property type="entry name" value="RCC1/BLIP-II"/>
</dbReference>
<dbReference type="OrthoDB" id="1893551at2759"/>
<dbReference type="InterPro" id="IPR051625">
    <property type="entry name" value="Signaling_Regulatory_Domain"/>
</dbReference>
<dbReference type="PROSITE" id="PS50097">
    <property type="entry name" value="BTB"/>
    <property type="match status" value="1"/>
</dbReference>
<protein>
    <recommendedName>
        <fullName evidence="4">BTB domain-containing protein</fullName>
    </recommendedName>
</protein>
<dbReference type="InterPro" id="IPR036770">
    <property type="entry name" value="Ankyrin_rpt-contain_sf"/>
</dbReference>
<evidence type="ECO:0000313" key="6">
    <source>
        <dbReference type="Proteomes" id="UP000886523"/>
    </source>
</evidence>
<dbReference type="InterPro" id="IPR000408">
    <property type="entry name" value="Reg_chr_condens"/>
</dbReference>
<feature type="compositionally biased region" description="Basic residues" evidence="3">
    <location>
        <begin position="1360"/>
        <end position="1372"/>
    </location>
</feature>
<evidence type="ECO:0000259" key="4">
    <source>
        <dbReference type="PROSITE" id="PS50097"/>
    </source>
</evidence>
<dbReference type="SUPFAM" id="SSF54695">
    <property type="entry name" value="POZ domain"/>
    <property type="match status" value="1"/>
</dbReference>
<dbReference type="Pfam" id="PF13540">
    <property type="entry name" value="RCC1_2"/>
    <property type="match status" value="1"/>
</dbReference>
<proteinExistence type="predicted"/>
<dbReference type="Gene3D" id="2.130.10.30">
    <property type="entry name" value="Regulator of chromosome condensation 1/beta-lactamase-inhibitor protein II"/>
    <property type="match status" value="1"/>
</dbReference>
<dbReference type="InterPro" id="IPR000210">
    <property type="entry name" value="BTB/POZ_dom"/>
</dbReference>
<evidence type="ECO:0000256" key="3">
    <source>
        <dbReference type="SAM" id="MobiDB-lite"/>
    </source>
</evidence>
<dbReference type="SUPFAM" id="SSF50985">
    <property type="entry name" value="RCC1/BLIP-II"/>
    <property type="match status" value="1"/>
</dbReference>
<name>A0A9P6B6A0_9AGAM</name>
<feature type="region of interest" description="Disordered" evidence="3">
    <location>
        <begin position="518"/>
        <end position="540"/>
    </location>
</feature>
<feature type="compositionally biased region" description="Polar residues" evidence="3">
    <location>
        <begin position="1149"/>
        <end position="1161"/>
    </location>
</feature>
<dbReference type="PRINTS" id="PR00633">
    <property type="entry name" value="RCCNDNSATION"/>
</dbReference>
<feature type="compositionally biased region" description="Low complexity" evidence="3">
    <location>
        <begin position="1260"/>
        <end position="1279"/>
    </location>
</feature>
<dbReference type="EMBL" id="MU128934">
    <property type="protein sequence ID" value="KAF9517081.1"/>
    <property type="molecule type" value="Genomic_DNA"/>
</dbReference>
<dbReference type="PROSITE" id="PS00626">
    <property type="entry name" value="RCC1_2"/>
    <property type="match status" value="1"/>
</dbReference>